<accession>A0A6A4R8R7</accession>
<keyword evidence="2" id="KW-0808">Transferase</keyword>
<dbReference type="PANTHER" id="PTHR43085:SF15">
    <property type="entry name" value="2-DEHYDRO-3-DEOXYGLUCONOKINASE"/>
    <property type="match status" value="1"/>
</dbReference>
<dbReference type="GO" id="GO:0042840">
    <property type="term" value="P:D-glucuronate catabolic process"/>
    <property type="evidence" value="ECO:0007669"/>
    <property type="project" value="TreeGrafter"/>
</dbReference>
<dbReference type="GO" id="GO:0008673">
    <property type="term" value="F:2-dehydro-3-deoxygluconokinase activity"/>
    <property type="evidence" value="ECO:0007669"/>
    <property type="project" value="TreeGrafter"/>
</dbReference>
<organism evidence="5 6">
    <name type="scientific">Parasedimentitalea maritima</name>
    <dbReference type="NCBI Taxonomy" id="2578117"/>
    <lineage>
        <taxon>Bacteria</taxon>
        <taxon>Pseudomonadati</taxon>
        <taxon>Pseudomonadota</taxon>
        <taxon>Alphaproteobacteria</taxon>
        <taxon>Rhodobacterales</taxon>
        <taxon>Paracoccaceae</taxon>
        <taxon>Parasedimentitalea</taxon>
    </lineage>
</organism>
<dbReference type="Proteomes" id="UP000441586">
    <property type="component" value="Unassembled WGS sequence"/>
</dbReference>
<evidence type="ECO:0000256" key="2">
    <source>
        <dbReference type="ARBA" id="ARBA00022679"/>
    </source>
</evidence>
<gene>
    <name evidence="5" type="ORF">GP644_16095</name>
</gene>
<dbReference type="GO" id="GO:0006974">
    <property type="term" value="P:DNA damage response"/>
    <property type="evidence" value="ECO:0007669"/>
    <property type="project" value="TreeGrafter"/>
</dbReference>
<dbReference type="RefSeq" id="WP_158980404.1">
    <property type="nucleotide sequence ID" value="NZ_WSFO01000010.1"/>
</dbReference>
<dbReference type="PROSITE" id="PS00584">
    <property type="entry name" value="PFKB_KINASES_2"/>
    <property type="match status" value="1"/>
</dbReference>
<name>A0A6A4R8R7_9RHOB</name>
<dbReference type="EMBL" id="WSFO01000010">
    <property type="protein sequence ID" value="KAE9628155.1"/>
    <property type="molecule type" value="Genomic_DNA"/>
</dbReference>
<dbReference type="GO" id="GO:0019698">
    <property type="term" value="P:D-galacturonate catabolic process"/>
    <property type="evidence" value="ECO:0007669"/>
    <property type="project" value="TreeGrafter"/>
</dbReference>
<proteinExistence type="inferred from homology"/>
<dbReference type="GO" id="GO:0005829">
    <property type="term" value="C:cytosol"/>
    <property type="evidence" value="ECO:0007669"/>
    <property type="project" value="TreeGrafter"/>
</dbReference>
<dbReference type="AlphaFoldDB" id="A0A6A4R8R7"/>
<evidence type="ECO:0000313" key="6">
    <source>
        <dbReference type="Proteomes" id="UP000441586"/>
    </source>
</evidence>
<dbReference type="InterPro" id="IPR011611">
    <property type="entry name" value="PfkB_dom"/>
</dbReference>
<dbReference type="InterPro" id="IPR029056">
    <property type="entry name" value="Ribokinase-like"/>
</dbReference>
<dbReference type="Gene3D" id="3.40.1190.20">
    <property type="match status" value="1"/>
</dbReference>
<dbReference type="InterPro" id="IPR002173">
    <property type="entry name" value="Carboh/pur_kinase_PfkB_CS"/>
</dbReference>
<keyword evidence="3 5" id="KW-0418">Kinase</keyword>
<reference evidence="5 6" key="1">
    <citation type="submission" date="2019-12" db="EMBL/GenBank/DDBJ databases">
        <authorList>
            <person name="Zhang Y.-J."/>
        </authorList>
    </citation>
    <scope>NUCLEOTIDE SEQUENCE [LARGE SCALE GENOMIC DNA]</scope>
    <source>
        <strain evidence="5 6">H18S-6</strain>
    </source>
</reference>
<evidence type="ECO:0000256" key="1">
    <source>
        <dbReference type="ARBA" id="ARBA00010688"/>
    </source>
</evidence>
<dbReference type="InterPro" id="IPR050306">
    <property type="entry name" value="PfkB_Carbo_kinase"/>
</dbReference>
<protein>
    <submittedName>
        <fullName evidence="5">Sugar kinase</fullName>
    </submittedName>
</protein>
<evidence type="ECO:0000259" key="4">
    <source>
        <dbReference type="Pfam" id="PF00294"/>
    </source>
</evidence>
<feature type="domain" description="Carbohydrate kinase PfkB" evidence="4">
    <location>
        <begin position="1"/>
        <end position="296"/>
    </location>
</feature>
<dbReference type="PANTHER" id="PTHR43085">
    <property type="entry name" value="HEXOKINASE FAMILY MEMBER"/>
    <property type="match status" value="1"/>
</dbReference>
<dbReference type="CDD" id="cd01166">
    <property type="entry name" value="KdgK"/>
    <property type="match status" value="1"/>
</dbReference>
<comment type="similarity">
    <text evidence="1">Belongs to the carbohydrate kinase PfkB family.</text>
</comment>
<comment type="caution">
    <text evidence="5">The sequence shown here is derived from an EMBL/GenBank/DDBJ whole genome shotgun (WGS) entry which is preliminary data.</text>
</comment>
<dbReference type="SUPFAM" id="SSF53613">
    <property type="entry name" value="Ribokinase-like"/>
    <property type="match status" value="1"/>
</dbReference>
<dbReference type="Pfam" id="PF00294">
    <property type="entry name" value="PfkB"/>
    <property type="match status" value="1"/>
</dbReference>
<evidence type="ECO:0000313" key="5">
    <source>
        <dbReference type="EMBL" id="KAE9628155.1"/>
    </source>
</evidence>
<evidence type="ECO:0000256" key="3">
    <source>
        <dbReference type="ARBA" id="ARBA00022777"/>
    </source>
</evidence>
<sequence length="310" mass="33284">MTRIVAIGECMVEIAPTGQTSEYRMGFAGDTLNTSWYLRQLLGPQDQVDYFTALGTDSLSDQMVDFLSQADIGTGHIIRRGELTVGLYMIQLTEGERSFNYWRGQSAARTLAQEADTLSQALAGADIAYFSGITLAILPPQDRERLLDVLRAFRANGGSVVFDPNLRRRLWRSANEMTSAVMAAGAVSDIVLPSHEDEASWFGDSDPNATALRYAEQGAELVVVKNGPGQIATLTNGELSIHTPVSVTNIVDTTAAGDSFNAGFIASRIQGRTPAEAITAASTLAAQVIQFHGALVQLPLPDSPMNLSNT</sequence>